<keyword evidence="2" id="KW-0472">Membrane</keyword>
<feature type="transmembrane region" description="Helical" evidence="2">
    <location>
        <begin position="478"/>
        <end position="496"/>
    </location>
</feature>
<feature type="transmembrane region" description="Helical" evidence="2">
    <location>
        <begin position="696"/>
        <end position="718"/>
    </location>
</feature>
<feature type="transmembrane region" description="Helical" evidence="2">
    <location>
        <begin position="390"/>
        <end position="409"/>
    </location>
</feature>
<feature type="transmembrane region" description="Helical" evidence="2">
    <location>
        <begin position="313"/>
        <end position="331"/>
    </location>
</feature>
<feature type="coiled-coil region" evidence="1">
    <location>
        <begin position="12"/>
        <end position="65"/>
    </location>
</feature>
<reference evidence="3 4" key="1">
    <citation type="submission" date="2018-07" db="EMBL/GenBank/DDBJ databases">
        <title>Genomic Encyclopedia of Type Strains, Phase III (KMG-III): the genomes of soil and plant-associated and newly described type strains.</title>
        <authorList>
            <person name="Whitman W."/>
        </authorList>
    </citation>
    <scope>NUCLEOTIDE SEQUENCE [LARGE SCALE GENOMIC DNA]</scope>
    <source>
        <strain evidence="3 4">CECT 8333</strain>
    </source>
</reference>
<proteinExistence type="predicted"/>
<evidence type="ECO:0000256" key="2">
    <source>
        <dbReference type="SAM" id="Phobius"/>
    </source>
</evidence>
<feature type="transmembrane region" description="Helical" evidence="2">
    <location>
        <begin position="421"/>
        <end position="441"/>
    </location>
</feature>
<feature type="transmembrane region" description="Helical" evidence="2">
    <location>
        <begin position="337"/>
        <end position="356"/>
    </location>
</feature>
<feature type="transmembrane region" description="Helical" evidence="2">
    <location>
        <begin position="363"/>
        <end position="384"/>
    </location>
</feature>
<protein>
    <submittedName>
        <fullName evidence="3">Putative membrane protein DUF2339</fullName>
    </submittedName>
</protein>
<feature type="transmembrane region" description="Helical" evidence="2">
    <location>
        <begin position="531"/>
        <end position="550"/>
    </location>
</feature>
<feature type="transmembrane region" description="Helical" evidence="2">
    <location>
        <begin position="756"/>
        <end position="774"/>
    </location>
</feature>
<feature type="transmembrane region" description="Helical" evidence="2">
    <location>
        <begin position="597"/>
        <end position="612"/>
    </location>
</feature>
<dbReference type="PANTHER" id="PTHR38434">
    <property type="entry name" value="BLL2549 PROTEIN"/>
    <property type="match status" value="1"/>
</dbReference>
<dbReference type="EMBL" id="QPJW01000008">
    <property type="protein sequence ID" value="RCX17813.1"/>
    <property type="molecule type" value="Genomic_DNA"/>
</dbReference>
<feature type="transmembrane region" description="Helical" evidence="2">
    <location>
        <begin position="730"/>
        <end position="750"/>
    </location>
</feature>
<name>A0A369B8G4_9BACL</name>
<feature type="transmembrane region" description="Helical" evidence="2">
    <location>
        <begin position="258"/>
        <end position="278"/>
    </location>
</feature>
<gene>
    <name evidence="3" type="ORF">DFP94_108174</name>
</gene>
<evidence type="ECO:0000256" key="1">
    <source>
        <dbReference type="SAM" id="Coils"/>
    </source>
</evidence>
<keyword evidence="4" id="KW-1185">Reference proteome</keyword>
<dbReference type="PANTHER" id="PTHR38434:SF1">
    <property type="entry name" value="BLL2549 PROTEIN"/>
    <property type="match status" value="1"/>
</dbReference>
<feature type="transmembrane region" description="Helical" evidence="2">
    <location>
        <begin position="632"/>
        <end position="649"/>
    </location>
</feature>
<feature type="transmembrane region" description="Helical" evidence="2">
    <location>
        <begin position="812"/>
        <end position="829"/>
    </location>
</feature>
<dbReference type="InterPro" id="IPR019286">
    <property type="entry name" value="DUF2339_TM"/>
</dbReference>
<feature type="transmembrane region" description="Helical" evidence="2">
    <location>
        <begin position="230"/>
        <end position="251"/>
    </location>
</feature>
<keyword evidence="2" id="KW-1133">Transmembrane helix</keyword>
<feature type="transmembrane region" description="Helical" evidence="2">
    <location>
        <begin position="447"/>
        <end position="466"/>
    </location>
</feature>
<evidence type="ECO:0000313" key="4">
    <source>
        <dbReference type="Proteomes" id="UP000253090"/>
    </source>
</evidence>
<dbReference type="OrthoDB" id="2078443at2"/>
<dbReference type="Proteomes" id="UP000253090">
    <property type="component" value="Unassembled WGS sequence"/>
</dbReference>
<organism evidence="3 4">
    <name type="scientific">Fontibacillus phaseoli</name>
    <dbReference type="NCBI Taxonomy" id="1416533"/>
    <lineage>
        <taxon>Bacteria</taxon>
        <taxon>Bacillati</taxon>
        <taxon>Bacillota</taxon>
        <taxon>Bacilli</taxon>
        <taxon>Bacillales</taxon>
        <taxon>Paenibacillaceae</taxon>
        <taxon>Fontibacillus</taxon>
    </lineage>
</organism>
<evidence type="ECO:0000313" key="3">
    <source>
        <dbReference type="EMBL" id="RCX17813.1"/>
    </source>
</evidence>
<feature type="transmembrane region" description="Helical" evidence="2">
    <location>
        <begin position="284"/>
        <end position="306"/>
    </location>
</feature>
<feature type="transmembrane region" description="Helical" evidence="2">
    <location>
        <begin position="207"/>
        <end position="224"/>
    </location>
</feature>
<dbReference type="RefSeq" id="WP_114497907.1">
    <property type="nucleotide sequence ID" value="NZ_QPJW01000008.1"/>
</dbReference>
<dbReference type="AlphaFoldDB" id="A0A369B8G4"/>
<comment type="caution">
    <text evidence="3">The sequence shown here is derived from an EMBL/GenBank/DDBJ whole genome shotgun (WGS) entry which is preliminary data.</text>
</comment>
<sequence length="850" mass="96893">MKDFKDRFSSIRDKQNQLAREYQDLMAEFEANDALRENETLRREHEAVQQRVLALETRLQLLEKENGSLRHALSEQILDEKLSLIKASRQKLETYFMAMGQGHMNTLDAVEHGARQRIHQLYEQADRYLGADKEVIAAKLGQFQDELNHRMAAHRQRVLTEDRTIRSDAAQGYERLVTEGVSEETMQRRMKQNQFEMKIGLNWMNKLGIFLLILAVGAAFQYSYSTWFNGYMKGAAFFLLGLLMLAGGEWLFRKNKTVFAMGLLGGGISVLYGSVFYSYFLLEIIGLVIGMILSILITATAVLLSLRYESRTICSFGLVGGYLPFFSYLAAFGLEGSAVYVAMGYLFLLNALILLISFRKRWVVVNYISFLFNMVSMLVLVSIAEHTAVGMLYAVVTFVMYLGITLYVPFKNKTKLTWWDFALLALNTVINCVTLYSLLLSADWDDFSGLLALLFCVSYFALARLSRRHVHQEKETRLFFYGTSLTFSLLVIPFQFGIHYMSLAWLIEGMILTMLGHLYRYRQLERTGWGIVGLCLGMFLFVDSFLSLFNTDSFDFSWKYTFVSLGLVVLALFYAFRLQDEGDARRYRPGDRSLLSVFKYVALVNIWLYLVYETGRIYKRIMPEGSELYDFYKILLIAAVTLILAYAIAKVAVLYDTFVKYYVRILHGFGYLACLAVTLTVPSLHANGAYNSAENYVALMILIGFNLLVFFSGRDLIIGILEPHPGQREWYPVIAGIYLFGIMTAFLGVQLRFGDIGWLFSTVYLLLAIGYITYGFRYKYLLIRRIGLGLTLFSTGKMLLFDLQLMTTGSKIAAYFCFGIVLLGISYIYQKVSNKLGAAQEADSAADSQG</sequence>
<keyword evidence="2" id="KW-0812">Transmembrane</keyword>
<accession>A0A369B8G4</accession>
<dbReference type="Pfam" id="PF10101">
    <property type="entry name" value="DUF2339"/>
    <property type="match status" value="1"/>
</dbReference>
<keyword evidence="1" id="KW-0175">Coiled coil</keyword>
<feature type="transmembrane region" description="Helical" evidence="2">
    <location>
        <begin position="556"/>
        <end position="576"/>
    </location>
</feature>
<feature type="transmembrane region" description="Helical" evidence="2">
    <location>
        <begin position="661"/>
        <end position="684"/>
    </location>
</feature>